<dbReference type="RefSeq" id="WP_229663770.1">
    <property type="nucleotide sequence ID" value="NZ_BMOC01000007.1"/>
</dbReference>
<comment type="caution">
    <text evidence="2">The sequence shown here is derived from an EMBL/GenBank/DDBJ whole genome shotgun (WGS) entry which is preliminary data.</text>
</comment>
<feature type="compositionally biased region" description="Basic residues" evidence="1">
    <location>
        <begin position="1"/>
        <end position="21"/>
    </location>
</feature>
<protein>
    <submittedName>
        <fullName evidence="2">Protein gvpI</fullName>
    </submittedName>
</protein>
<dbReference type="Proteomes" id="UP000653099">
    <property type="component" value="Unassembled WGS sequence"/>
</dbReference>
<feature type="compositionally biased region" description="Basic and acidic residues" evidence="1">
    <location>
        <begin position="46"/>
        <end position="56"/>
    </location>
</feature>
<name>A0A830EAE3_9EURY</name>
<feature type="region of interest" description="Disordered" evidence="1">
    <location>
        <begin position="1"/>
        <end position="143"/>
    </location>
</feature>
<feature type="compositionally biased region" description="Basic and acidic residues" evidence="1">
    <location>
        <begin position="22"/>
        <end position="39"/>
    </location>
</feature>
<organism evidence="2 3">
    <name type="scientific">Halobellus salinus</name>
    <dbReference type="NCBI Taxonomy" id="931585"/>
    <lineage>
        <taxon>Archaea</taxon>
        <taxon>Methanobacteriati</taxon>
        <taxon>Methanobacteriota</taxon>
        <taxon>Stenosarchaea group</taxon>
        <taxon>Halobacteria</taxon>
        <taxon>Halobacteriales</taxon>
        <taxon>Haloferacaceae</taxon>
        <taxon>Halobellus</taxon>
    </lineage>
</organism>
<keyword evidence="3" id="KW-1185">Reference proteome</keyword>
<sequence length="143" mass="16157">MSDKHQQRHERKARQARAKAQHSRDNARRKLLRQRENLARRRKRNREQSEARRNEADESGDGVENPAAHSTVPPQKTNAENAVRNSHSAVPSTPKYSAAPGRERLYGQRLHQRTTSEPAGSAGTSDTTTTPLDRSTNEDQTNE</sequence>
<accession>A0A830EAE3</accession>
<proteinExistence type="predicted"/>
<gene>
    <name evidence="2" type="ORF">GCM10008995_14000</name>
</gene>
<evidence type="ECO:0000256" key="1">
    <source>
        <dbReference type="SAM" id="MobiDB-lite"/>
    </source>
</evidence>
<dbReference type="EMBL" id="BMOC01000007">
    <property type="protein sequence ID" value="GGJ05378.1"/>
    <property type="molecule type" value="Genomic_DNA"/>
</dbReference>
<evidence type="ECO:0000313" key="3">
    <source>
        <dbReference type="Proteomes" id="UP000653099"/>
    </source>
</evidence>
<evidence type="ECO:0000313" key="2">
    <source>
        <dbReference type="EMBL" id="GGJ05378.1"/>
    </source>
</evidence>
<reference evidence="2" key="1">
    <citation type="journal article" date="2014" name="Int. J. Syst. Evol. Microbiol.">
        <title>Complete genome sequence of Corynebacterium casei LMG S-19264T (=DSM 44701T), isolated from a smear-ripened cheese.</title>
        <authorList>
            <consortium name="US DOE Joint Genome Institute (JGI-PGF)"/>
            <person name="Walter F."/>
            <person name="Albersmeier A."/>
            <person name="Kalinowski J."/>
            <person name="Ruckert C."/>
        </authorList>
    </citation>
    <scope>NUCLEOTIDE SEQUENCE</scope>
    <source>
        <strain evidence="2">JCM 14359</strain>
    </source>
</reference>
<reference evidence="2" key="2">
    <citation type="submission" date="2020-09" db="EMBL/GenBank/DDBJ databases">
        <authorList>
            <person name="Sun Q."/>
            <person name="Ohkuma M."/>
        </authorList>
    </citation>
    <scope>NUCLEOTIDE SEQUENCE</scope>
    <source>
        <strain evidence="2">JCM 14359</strain>
    </source>
</reference>
<feature type="compositionally biased region" description="Polar residues" evidence="1">
    <location>
        <begin position="72"/>
        <end position="95"/>
    </location>
</feature>
<feature type="compositionally biased region" description="Low complexity" evidence="1">
    <location>
        <begin position="118"/>
        <end position="133"/>
    </location>
</feature>
<dbReference type="AlphaFoldDB" id="A0A830EAE3"/>